<gene>
    <name evidence="1" type="ORF">CK203_031888</name>
</gene>
<reference evidence="1 2" key="1">
    <citation type="journal article" date="2018" name="PLoS Genet.">
        <title>Population sequencing reveals clonal diversity and ancestral inbreeding in the grapevine cultivar Chardonnay.</title>
        <authorList>
            <person name="Roach M.J."/>
            <person name="Johnson D.L."/>
            <person name="Bohlmann J."/>
            <person name="van Vuuren H.J."/>
            <person name="Jones S.J."/>
            <person name="Pretorius I.S."/>
            <person name="Schmidt S.A."/>
            <person name="Borneman A.R."/>
        </authorList>
    </citation>
    <scope>NUCLEOTIDE SEQUENCE [LARGE SCALE GENOMIC DNA]</scope>
    <source>
        <strain evidence="2">cv. Chardonnay</strain>
        <tissue evidence="1">Leaf</tissue>
    </source>
</reference>
<protein>
    <submittedName>
        <fullName evidence="1">Uncharacterized protein</fullName>
    </submittedName>
</protein>
<dbReference type="EMBL" id="QGNW01000095">
    <property type="protein sequence ID" value="RVW98222.1"/>
    <property type="molecule type" value="Genomic_DNA"/>
</dbReference>
<evidence type="ECO:0000313" key="2">
    <source>
        <dbReference type="Proteomes" id="UP000288805"/>
    </source>
</evidence>
<comment type="caution">
    <text evidence="1">The sequence shown here is derived from an EMBL/GenBank/DDBJ whole genome shotgun (WGS) entry which is preliminary data.</text>
</comment>
<proteinExistence type="predicted"/>
<organism evidence="1 2">
    <name type="scientific">Vitis vinifera</name>
    <name type="common">Grape</name>
    <dbReference type="NCBI Taxonomy" id="29760"/>
    <lineage>
        <taxon>Eukaryota</taxon>
        <taxon>Viridiplantae</taxon>
        <taxon>Streptophyta</taxon>
        <taxon>Embryophyta</taxon>
        <taxon>Tracheophyta</taxon>
        <taxon>Spermatophyta</taxon>
        <taxon>Magnoliopsida</taxon>
        <taxon>eudicotyledons</taxon>
        <taxon>Gunneridae</taxon>
        <taxon>Pentapetalae</taxon>
        <taxon>rosids</taxon>
        <taxon>Vitales</taxon>
        <taxon>Vitaceae</taxon>
        <taxon>Viteae</taxon>
        <taxon>Vitis</taxon>
    </lineage>
</organism>
<dbReference type="AlphaFoldDB" id="A0A438INC9"/>
<evidence type="ECO:0000313" key="1">
    <source>
        <dbReference type="EMBL" id="RVW98222.1"/>
    </source>
</evidence>
<dbReference type="Proteomes" id="UP000288805">
    <property type="component" value="Unassembled WGS sequence"/>
</dbReference>
<sequence>MWSGRFLLMVMEKMGLGEVVKVDQVVFIHSQFFCFGQRNSFSCLLKRAVCGGLLLTYQVRGEIGRGCGLSPAVNLNKNELIPVGRVENVDDLASWDGIEERFRKRLAMWKWQYISKGGWGLRALLHSTRLSLENGRGALQMKERPLEPSYKKELWGGLRVSFWKDKWCGTSPLCVSFTSLFALAVAKEAWVSDLWTVSASGERRGVGTLVSIGISMIGSWMRWRTCWAFVWGKSDVG</sequence>
<name>A0A438INC9_VITVI</name>
<accession>A0A438INC9</accession>